<organism evidence="2 3">
    <name type="scientific">Rhamnusium bicolor</name>
    <dbReference type="NCBI Taxonomy" id="1586634"/>
    <lineage>
        <taxon>Eukaryota</taxon>
        <taxon>Metazoa</taxon>
        <taxon>Ecdysozoa</taxon>
        <taxon>Arthropoda</taxon>
        <taxon>Hexapoda</taxon>
        <taxon>Insecta</taxon>
        <taxon>Pterygota</taxon>
        <taxon>Neoptera</taxon>
        <taxon>Endopterygota</taxon>
        <taxon>Coleoptera</taxon>
        <taxon>Polyphaga</taxon>
        <taxon>Cucujiformia</taxon>
        <taxon>Chrysomeloidea</taxon>
        <taxon>Cerambycidae</taxon>
        <taxon>Lepturinae</taxon>
        <taxon>Rhagiini</taxon>
        <taxon>Rhamnusium</taxon>
    </lineage>
</organism>
<evidence type="ECO:0000259" key="1">
    <source>
        <dbReference type="Pfam" id="PF21192"/>
    </source>
</evidence>
<dbReference type="AlphaFoldDB" id="A0AAV8Z7B3"/>
<dbReference type="Pfam" id="PF21192">
    <property type="entry name" value="OB_NMD3"/>
    <property type="match status" value="1"/>
</dbReference>
<dbReference type="InterPro" id="IPR048898">
    <property type="entry name" value="OB_NMD3"/>
</dbReference>
<keyword evidence="3" id="KW-1185">Reference proteome</keyword>
<feature type="domain" description="60S ribosomal export protein NMD3 OB-fold" evidence="1">
    <location>
        <begin position="35"/>
        <end position="102"/>
    </location>
</feature>
<dbReference type="GO" id="GO:0005634">
    <property type="term" value="C:nucleus"/>
    <property type="evidence" value="ECO:0007669"/>
    <property type="project" value="TreeGrafter"/>
</dbReference>
<dbReference type="GO" id="GO:0043023">
    <property type="term" value="F:ribosomal large subunit binding"/>
    <property type="evidence" value="ECO:0007669"/>
    <property type="project" value="InterPro"/>
</dbReference>
<protein>
    <recommendedName>
        <fullName evidence="1">60S ribosomal export protein NMD3 OB-fold domain-containing protein</fullName>
    </recommendedName>
</protein>
<reference evidence="2" key="1">
    <citation type="journal article" date="2023" name="Insect Mol. Biol.">
        <title>Genome sequencing provides insights into the evolution of gene families encoding plant cell wall-degrading enzymes in longhorned beetles.</title>
        <authorList>
            <person name="Shin N.R."/>
            <person name="Okamura Y."/>
            <person name="Kirsch R."/>
            <person name="Pauchet Y."/>
        </authorList>
    </citation>
    <scope>NUCLEOTIDE SEQUENCE</scope>
    <source>
        <strain evidence="2">RBIC_L_NR</strain>
    </source>
</reference>
<dbReference type="GO" id="GO:0000055">
    <property type="term" value="P:ribosomal large subunit export from nucleus"/>
    <property type="evidence" value="ECO:0007669"/>
    <property type="project" value="TreeGrafter"/>
</dbReference>
<sequence length="102" mass="11617">MLFIKFYIDVSLVAEINSTTYWRYPFGTICNPKQLVEYIVMDVEPIMDKERNFFPGQGTISNHHILADVWVVKASELGVNDNTIHTRTHLGHILKPGDSVLG</sequence>
<proteinExistence type="predicted"/>
<accession>A0AAV8Z7B3</accession>
<evidence type="ECO:0000313" key="3">
    <source>
        <dbReference type="Proteomes" id="UP001162156"/>
    </source>
</evidence>
<dbReference type="Proteomes" id="UP001162156">
    <property type="component" value="Unassembled WGS sequence"/>
</dbReference>
<comment type="caution">
    <text evidence="2">The sequence shown here is derived from an EMBL/GenBank/DDBJ whole genome shotgun (WGS) entry which is preliminary data.</text>
</comment>
<dbReference type="GO" id="GO:0005737">
    <property type="term" value="C:cytoplasm"/>
    <property type="evidence" value="ECO:0007669"/>
    <property type="project" value="TreeGrafter"/>
</dbReference>
<evidence type="ECO:0000313" key="2">
    <source>
        <dbReference type="EMBL" id="KAJ8960086.1"/>
    </source>
</evidence>
<dbReference type="PANTHER" id="PTHR12746:SF2">
    <property type="entry name" value="60S RIBOSOMAL EXPORT PROTEIN NMD3"/>
    <property type="match status" value="1"/>
</dbReference>
<dbReference type="EMBL" id="JANEYF010001665">
    <property type="protein sequence ID" value="KAJ8960086.1"/>
    <property type="molecule type" value="Genomic_DNA"/>
</dbReference>
<dbReference type="PANTHER" id="PTHR12746">
    <property type="entry name" value="NONSENSE-MEDIATED MRNA DECAY PROTEIN 3"/>
    <property type="match status" value="1"/>
</dbReference>
<dbReference type="InterPro" id="IPR039768">
    <property type="entry name" value="Nmd3"/>
</dbReference>
<gene>
    <name evidence="2" type="ORF">NQ314_006121</name>
</gene>
<name>A0AAV8Z7B3_9CUCU</name>